<evidence type="ECO:0000256" key="8">
    <source>
        <dbReference type="RuleBase" id="RU363108"/>
    </source>
</evidence>
<keyword evidence="4 8" id="KW-1133">Transmembrane helix</keyword>
<keyword evidence="6 8" id="KW-0675">Receptor</keyword>
<feature type="transmembrane region" description="Helical" evidence="8">
    <location>
        <begin position="46"/>
        <end position="69"/>
    </location>
</feature>
<keyword evidence="5 8" id="KW-0472">Membrane</keyword>
<feature type="transmembrane region" description="Helical" evidence="8">
    <location>
        <begin position="171"/>
        <end position="191"/>
    </location>
</feature>
<dbReference type="eggNOG" id="ENOG502T2F5">
    <property type="taxonomic scope" value="Eukaryota"/>
</dbReference>
<evidence type="ECO:0000256" key="3">
    <source>
        <dbReference type="ARBA" id="ARBA00022692"/>
    </source>
</evidence>
<keyword evidence="2 8" id="KW-1003">Cell membrane</keyword>
<feature type="transmembrane region" description="Helical" evidence="8">
    <location>
        <begin position="138"/>
        <end position="159"/>
    </location>
</feature>
<dbReference type="Pfam" id="PF08395">
    <property type="entry name" value="7tm_7"/>
    <property type="match status" value="1"/>
</dbReference>
<reference evidence="9 10" key="1">
    <citation type="journal article" date="2014" name="Nat. Commun.">
        <title>Molecular traces of alternative social organization in a termite genome.</title>
        <authorList>
            <person name="Terrapon N."/>
            <person name="Li C."/>
            <person name="Robertson H.M."/>
            <person name="Ji L."/>
            <person name="Meng X."/>
            <person name="Booth W."/>
            <person name="Chen Z."/>
            <person name="Childers C.P."/>
            <person name="Glastad K.M."/>
            <person name="Gokhale K."/>
            <person name="Gowin J."/>
            <person name="Gronenberg W."/>
            <person name="Hermansen R.A."/>
            <person name="Hu H."/>
            <person name="Hunt B.G."/>
            <person name="Huylmans A.K."/>
            <person name="Khalil S.M."/>
            <person name="Mitchell R.D."/>
            <person name="Munoz-Torres M.C."/>
            <person name="Mustard J.A."/>
            <person name="Pan H."/>
            <person name="Reese J.T."/>
            <person name="Scharf M.E."/>
            <person name="Sun F."/>
            <person name="Vogel H."/>
            <person name="Xiao J."/>
            <person name="Yang W."/>
            <person name="Yang Z."/>
            <person name="Yang Z."/>
            <person name="Zhou J."/>
            <person name="Zhu J."/>
            <person name="Brent C.S."/>
            <person name="Elsik C.G."/>
            <person name="Goodisman M.A."/>
            <person name="Liberles D.A."/>
            <person name="Roe R.M."/>
            <person name="Vargo E.L."/>
            <person name="Vilcinskas A."/>
            <person name="Wang J."/>
            <person name="Bornberg-Bauer E."/>
            <person name="Korb J."/>
            <person name="Zhang G."/>
            <person name="Liebig J."/>
        </authorList>
    </citation>
    <scope>NUCLEOTIDE SEQUENCE [LARGE SCALE GENOMIC DNA]</scope>
    <source>
        <tissue evidence="9">Whole organism</tissue>
    </source>
</reference>
<comment type="similarity">
    <text evidence="8">Belongs to the insect chemoreceptor superfamily. Gustatory receptor (GR) family.</text>
</comment>
<sequence>MDNISDIRHELKHLYYLSKVLCLAPFSFSWNPVAREIFINTSLSSNVTGFIWTLFMSIIMVTGLISGIIRYKHVGHSNPGVALNNSFCFPMNFINALLSFVVLFMNRFKFGELVQKLSEIDDKLCQIKLRRCTKYQNYFLYFAYTVCALLLMFMCYDILEVEERRYFVYSIVYRIAYFISLVLIIQFCHIVRCIEERLIVLERGVSSVLENRTPIGVTSTLTLPSVETVDKSELLSITSLISENENQVEPIENSLLFSRKALPHRKSYQLHIIITSRKIYSDIYDATQLINSVYGFILLLLFIRAAAGLVTNIYHLASITISGYVFVEYKNWGTAGHISSLVTWIVIFLSTITMMTVTCQMTILKSKKIGDIIQKLILQQPLRSDMLQQLKLFSDQVAKSEIKFSAFWFFNVDMSLLYTMLTSVTTYIIVLMQAK</sequence>
<organism evidence="9 10">
    <name type="scientific">Zootermopsis nevadensis</name>
    <name type="common">Dampwood termite</name>
    <dbReference type="NCBI Taxonomy" id="136037"/>
    <lineage>
        <taxon>Eukaryota</taxon>
        <taxon>Metazoa</taxon>
        <taxon>Ecdysozoa</taxon>
        <taxon>Arthropoda</taxon>
        <taxon>Hexapoda</taxon>
        <taxon>Insecta</taxon>
        <taxon>Pterygota</taxon>
        <taxon>Neoptera</taxon>
        <taxon>Polyneoptera</taxon>
        <taxon>Dictyoptera</taxon>
        <taxon>Blattodea</taxon>
        <taxon>Blattoidea</taxon>
        <taxon>Termitoidae</taxon>
        <taxon>Termopsidae</taxon>
        <taxon>Zootermopsis</taxon>
    </lineage>
</organism>
<evidence type="ECO:0000256" key="6">
    <source>
        <dbReference type="ARBA" id="ARBA00023170"/>
    </source>
</evidence>
<evidence type="ECO:0000256" key="2">
    <source>
        <dbReference type="ARBA" id="ARBA00022475"/>
    </source>
</evidence>
<dbReference type="GO" id="GO:0005886">
    <property type="term" value="C:plasma membrane"/>
    <property type="evidence" value="ECO:0007669"/>
    <property type="project" value="UniProtKB-SubCell"/>
</dbReference>
<evidence type="ECO:0000256" key="1">
    <source>
        <dbReference type="ARBA" id="ARBA00004651"/>
    </source>
</evidence>
<feature type="transmembrane region" description="Helical" evidence="8">
    <location>
        <begin position="293"/>
        <end position="317"/>
    </location>
</feature>
<comment type="subcellular location">
    <subcellularLocation>
        <location evidence="1 8">Cell membrane</location>
        <topology evidence="1 8">Multi-pass membrane protein</topology>
    </subcellularLocation>
</comment>
<name>A0A067R3C3_ZOONE</name>
<dbReference type="EMBL" id="KK852726">
    <property type="protein sequence ID" value="KDR17637.1"/>
    <property type="molecule type" value="Genomic_DNA"/>
</dbReference>
<dbReference type="GO" id="GO:0007165">
    <property type="term" value="P:signal transduction"/>
    <property type="evidence" value="ECO:0007669"/>
    <property type="project" value="UniProtKB-KW"/>
</dbReference>
<dbReference type="GO" id="GO:0030424">
    <property type="term" value="C:axon"/>
    <property type="evidence" value="ECO:0007669"/>
    <property type="project" value="TreeGrafter"/>
</dbReference>
<evidence type="ECO:0000313" key="10">
    <source>
        <dbReference type="Proteomes" id="UP000027135"/>
    </source>
</evidence>
<gene>
    <name evidence="9" type="ORF">L798_08344</name>
</gene>
<dbReference type="GO" id="GO:0030425">
    <property type="term" value="C:dendrite"/>
    <property type="evidence" value="ECO:0007669"/>
    <property type="project" value="TreeGrafter"/>
</dbReference>
<dbReference type="PANTHER" id="PTHR21143:SF133">
    <property type="entry name" value="GUSTATORY AND PHEROMONE RECEPTOR 32A-RELATED"/>
    <property type="match status" value="1"/>
</dbReference>
<feature type="transmembrane region" description="Helical" evidence="8">
    <location>
        <begin position="337"/>
        <end position="359"/>
    </location>
</feature>
<keyword evidence="10" id="KW-1185">Reference proteome</keyword>
<feature type="transmembrane region" description="Helical" evidence="8">
    <location>
        <begin position="89"/>
        <end position="108"/>
    </location>
</feature>
<feature type="transmembrane region" description="Helical" evidence="8">
    <location>
        <begin position="406"/>
        <end position="430"/>
    </location>
</feature>
<dbReference type="GO" id="GO:0043025">
    <property type="term" value="C:neuronal cell body"/>
    <property type="evidence" value="ECO:0007669"/>
    <property type="project" value="TreeGrafter"/>
</dbReference>
<dbReference type="AlphaFoldDB" id="A0A067R3C3"/>
<evidence type="ECO:0000256" key="4">
    <source>
        <dbReference type="ARBA" id="ARBA00022989"/>
    </source>
</evidence>
<dbReference type="PANTHER" id="PTHR21143">
    <property type="entry name" value="INVERTEBRATE GUSTATORY RECEPTOR"/>
    <property type="match status" value="1"/>
</dbReference>
<keyword evidence="3 8" id="KW-0812">Transmembrane</keyword>
<dbReference type="GO" id="GO:0007635">
    <property type="term" value="P:chemosensory behavior"/>
    <property type="evidence" value="ECO:0007669"/>
    <property type="project" value="TreeGrafter"/>
</dbReference>
<comment type="function">
    <text evidence="8">Gustatory receptor which mediates acceptance or avoidance behavior, depending on its substrates.</text>
</comment>
<dbReference type="Proteomes" id="UP000027135">
    <property type="component" value="Unassembled WGS sequence"/>
</dbReference>
<accession>A0A067R3C3</accession>
<dbReference type="InParanoid" id="A0A067R3C3"/>
<keyword evidence="7 8" id="KW-0807">Transducer</keyword>
<protein>
    <recommendedName>
        <fullName evidence="8">Gustatory receptor</fullName>
    </recommendedName>
</protein>
<proteinExistence type="inferred from homology"/>
<evidence type="ECO:0000313" key="9">
    <source>
        <dbReference type="EMBL" id="KDR17637.1"/>
    </source>
</evidence>
<evidence type="ECO:0000256" key="7">
    <source>
        <dbReference type="ARBA" id="ARBA00023224"/>
    </source>
</evidence>
<evidence type="ECO:0000256" key="5">
    <source>
        <dbReference type="ARBA" id="ARBA00023136"/>
    </source>
</evidence>
<dbReference type="InterPro" id="IPR013604">
    <property type="entry name" value="7TM_chemorcpt"/>
</dbReference>
<dbReference type="GO" id="GO:0050909">
    <property type="term" value="P:sensory perception of taste"/>
    <property type="evidence" value="ECO:0007669"/>
    <property type="project" value="InterPro"/>
</dbReference>
<dbReference type="GO" id="GO:0008049">
    <property type="term" value="P:male courtship behavior"/>
    <property type="evidence" value="ECO:0007669"/>
    <property type="project" value="TreeGrafter"/>
</dbReference>